<sequence>MVDERQPRIVEGMRVERAARRGPPDGVPARALDGGPIVRRLDADRIVVALLAPADAAPVAITTRRHGDAVHAVFQPSIGKGPRREPVPWHYVLRLPDATPTHAPLTVRIVGLGFDPDVDVEVPPLP</sequence>
<dbReference type="AlphaFoldDB" id="A0A1G8B732"/>
<gene>
    <name evidence="1" type="ORF">SAMN04489720_0707</name>
</gene>
<evidence type="ECO:0000313" key="2">
    <source>
        <dbReference type="Proteomes" id="UP000198822"/>
    </source>
</evidence>
<evidence type="ECO:0000313" key="1">
    <source>
        <dbReference type="EMBL" id="SDH29007.1"/>
    </source>
</evidence>
<dbReference type="STRING" id="399736.SAMN04489720_0707"/>
<proteinExistence type="predicted"/>
<dbReference type="Proteomes" id="UP000198822">
    <property type="component" value="Chromosome I"/>
</dbReference>
<dbReference type="EMBL" id="LT629695">
    <property type="protein sequence ID" value="SDH29007.1"/>
    <property type="molecule type" value="Genomic_DNA"/>
</dbReference>
<accession>A0A1G8B732</accession>
<protein>
    <submittedName>
        <fullName evidence="1">Uncharacterized protein</fullName>
    </submittedName>
</protein>
<organism evidence="1 2">
    <name type="scientific">Agrococcus jejuensis</name>
    <dbReference type="NCBI Taxonomy" id="399736"/>
    <lineage>
        <taxon>Bacteria</taxon>
        <taxon>Bacillati</taxon>
        <taxon>Actinomycetota</taxon>
        <taxon>Actinomycetes</taxon>
        <taxon>Micrococcales</taxon>
        <taxon>Microbacteriaceae</taxon>
        <taxon>Agrococcus</taxon>
    </lineage>
</organism>
<reference evidence="2" key="1">
    <citation type="submission" date="2016-10" db="EMBL/GenBank/DDBJ databases">
        <authorList>
            <person name="Varghese N."/>
            <person name="Submissions S."/>
        </authorList>
    </citation>
    <scope>NUCLEOTIDE SEQUENCE [LARGE SCALE GENOMIC DNA]</scope>
    <source>
        <strain evidence="2">DSM 22002</strain>
    </source>
</reference>
<keyword evidence="2" id="KW-1185">Reference proteome</keyword>
<name>A0A1G8B732_9MICO</name>